<dbReference type="RefSeq" id="WP_302078580.1">
    <property type="nucleotide sequence ID" value="NZ_JAUKWQ010000008.1"/>
</dbReference>
<accession>A0ABT8T0Q9</accession>
<evidence type="ECO:0000313" key="2">
    <source>
        <dbReference type="Proteomes" id="UP001169006"/>
    </source>
</evidence>
<reference evidence="1" key="1">
    <citation type="journal article" date="2015" name="Int. J. Syst. Evol. Microbiol.">
        <title>Rhizobium oryzicola sp. nov., potential plant-growth-promoting endophytic bacteria isolated from rice roots.</title>
        <authorList>
            <person name="Zhang X.X."/>
            <person name="Gao J.S."/>
            <person name="Cao Y.H."/>
            <person name="Sheirdil R.A."/>
            <person name="Wang X.C."/>
            <person name="Zhang L."/>
        </authorList>
    </citation>
    <scope>NUCLEOTIDE SEQUENCE</scope>
    <source>
        <strain evidence="1">05753</strain>
    </source>
</reference>
<name>A0ABT8T0Q9_9HYPH</name>
<organism evidence="1 2">
    <name type="scientific">Rhizobium oryzicola</name>
    <dbReference type="NCBI Taxonomy" id="1232668"/>
    <lineage>
        <taxon>Bacteria</taxon>
        <taxon>Pseudomonadati</taxon>
        <taxon>Pseudomonadota</taxon>
        <taxon>Alphaproteobacteria</taxon>
        <taxon>Hyphomicrobiales</taxon>
        <taxon>Rhizobiaceae</taxon>
        <taxon>Rhizobium/Agrobacterium group</taxon>
        <taxon>Rhizobium</taxon>
    </lineage>
</organism>
<comment type="caution">
    <text evidence="1">The sequence shown here is derived from an EMBL/GenBank/DDBJ whole genome shotgun (WGS) entry which is preliminary data.</text>
</comment>
<sequence length="138" mass="15639">MTIMQPSPEEESPFFLRHVMEVSGAPSLQCGNRACRRYHRCVGIFADDHLPCEHGKPFGGSAAAARISRLALNLIEATVRGTPAEGMAEADPTEREMAIRLVRMISPKRYWRRINRTLLRSGARKPHPRKMGVENFRR</sequence>
<dbReference type="EMBL" id="JAUKWQ010000008">
    <property type="protein sequence ID" value="MDO1584340.1"/>
    <property type="molecule type" value="Genomic_DNA"/>
</dbReference>
<evidence type="ECO:0000313" key="1">
    <source>
        <dbReference type="EMBL" id="MDO1584340.1"/>
    </source>
</evidence>
<dbReference type="Proteomes" id="UP001169006">
    <property type="component" value="Unassembled WGS sequence"/>
</dbReference>
<protein>
    <submittedName>
        <fullName evidence="1">Uncharacterized protein</fullName>
    </submittedName>
</protein>
<proteinExistence type="predicted"/>
<reference evidence="1" key="2">
    <citation type="submission" date="2023-07" db="EMBL/GenBank/DDBJ databases">
        <authorList>
            <person name="Sun H."/>
        </authorList>
    </citation>
    <scope>NUCLEOTIDE SEQUENCE</scope>
    <source>
        <strain evidence="1">05753</strain>
    </source>
</reference>
<keyword evidence="2" id="KW-1185">Reference proteome</keyword>
<gene>
    <name evidence="1" type="ORF">Q2T52_19815</name>
</gene>